<dbReference type="EMBL" id="BRYA01000035">
    <property type="protein sequence ID" value="GMI33748.1"/>
    <property type="molecule type" value="Genomic_DNA"/>
</dbReference>
<protein>
    <recommendedName>
        <fullName evidence="3">Pectinacetylesterase</fullName>
    </recommendedName>
</protein>
<evidence type="ECO:0000313" key="1">
    <source>
        <dbReference type="EMBL" id="GMI33748.1"/>
    </source>
</evidence>
<organism evidence="1 2">
    <name type="scientific">Triparma columacea</name>
    <dbReference type="NCBI Taxonomy" id="722753"/>
    <lineage>
        <taxon>Eukaryota</taxon>
        <taxon>Sar</taxon>
        <taxon>Stramenopiles</taxon>
        <taxon>Ochrophyta</taxon>
        <taxon>Bolidophyceae</taxon>
        <taxon>Parmales</taxon>
        <taxon>Triparmaceae</taxon>
        <taxon>Triparma</taxon>
    </lineage>
</organism>
<dbReference type="GO" id="GO:0016787">
    <property type="term" value="F:hydrolase activity"/>
    <property type="evidence" value="ECO:0007669"/>
    <property type="project" value="InterPro"/>
</dbReference>
<dbReference type="PANTHER" id="PTHR21562">
    <property type="entry name" value="NOTUM-RELATED"/>
    <property type="match status" value="1"/>
</dbReference>
<proteinExistence type="predicted"/>
<gene>
    <name evidence="1" type="ORF">TrCOL_g1559</name>
</gene>
<evidence type="ECO:0008006" key="3">
    <source>
        <dbReference type="Google" id="ProtNLM"/>
    </source>
</evidence>
<name>A0A9W7L5I4_9STRA</name>
<reference evidence="2" key="1">
    <citation type="journal article" date="2023" name="Commun. Biol.">
        <title>Genome analysis of Parmales, the sister group of diatoms, reveals the evolutionary specialization of diatoms from phago-mixotrophs to photoautotrophs.</title>
        <authorList>
            <person name="Ban H."/>
            <person name="Sato S."/>
            <person name="Yoshikawa S."/>
            <person name="Yamada K."/>
            <person name="Nakamura Y."/>
            <person name="Ichinomiya M."/>
            <person name="Sato N."/>
            <person name="Blanc-Mathieu R."/>
            <person name="Endo H."/>
            <person name="Kuwata A."/>
            <person name="Ogata H."/>
        </authorList>
    </citation>
    <scope>NUCLEOTIDE SEQUENCE [LARGE SCALE GENOMIC DNA]</scope>
</reference>
<dbReference type="PANTHER" id="PTHR21562:SF83">
    <property type="entry name" value="PECTIN ACETYLESTERASE 4"/>
    <property type="match status" value="1"/>
</dbReference>
<dbReference type="AlphaFoldDB" id="A0A9W7L5I4"/>
<dbReference type="Proteomes" id="UP001165065">
    <property type="component" value="Unassembled WGS sequence"/>
</dbReference>
<keyword evidence="2" id="KW-1185">Reference proteome</keyword>
<dbReference type="InterPro" id="IPR004963">
    <property type="entry name" value="PAE/NOTUM"/>
</dbReference>
<sequence>MDSSPGSSTTVKPGGDTRCIFSYSSDFEFQVWPGDNDKLMIYFQGGGACWTEATTIVPLCTTSCLPQLNTGIFDKTNDKNPYKDYTIVHVMYCSGDAHAGNSTRSYNDLRGQPVQQVGAINVQTTLDWITSQNDFWNTDGLTDLVVSGASAGSLGAQVWADNILTDFKTSLPYQRAAVIPDSYIGVFPDGSQGPTMIDFGVCNGGTLKNSPDLLEKCNNGELTLQAISGAAMERHPDVPFAWIQSKRDIVQKAYYDAIGLIENFELDAIGDVEFFKDANQIIADYVSQYKNAVSYIVDSLMHTYTLLPIVYTASSRGVAGGGDDISMIDWLSQFPMKAGDVVESVCDGHVVDLDDHPSWFTNYCAKEVQSEYTQA</sequence>
<comment type="caution">
    <text evidence="1">The sequence shown here is derived from an EMBL/GenBank/DDBJ whole genome shotgun (WGS) entry which is preliminary data.</text>
</comment>
<dbReference type="Pfam" id="PF03283">
    <property type="entry name" value="PAE"/>
    <property type="match status" value="1"/>
</dbReference>
<evidence type="ECO:0000313" key="2">
    <source>
        <dbReference type="Proteomes" id="UP001165065"/>
    </source>
</evidence>
<dbReference type="OrthoDB" id="2015280at2759"/>
<accession>A0A9W7L5I4</accession>